<dbReference type="GO" id="GO:0002181">
    <property type="term" value="P:cytoplasmic translation"/>
    <property type="evidence" value="ECO:0007669"/>
    <property type="project" value="TreeGrafter"/>
</dbReference>
<feature type="domain" description="Large ribosomal subunit protein uL6 alpha-beta" evidence="7">
    <location>
        <begin position="12"/>
        <end position="81"/>
    </location>
</feature>
<organism evidence="8 9">
    <name type="scientific">Candidatus Woykebacteria bacterium RBG_16_44_10</name>
    <dbReference type="NCBI Taxonomy" id="1802597"/>
    <lineage>
        <taxon>Bacteria</taxon>
        <taxon>Candidatus Woykeibacteriota</taxon>
    </lineage>
</organism>
<dbReference type="InterPro" id="IPR002358">
    <property type="entry name" value="Ribosomal_uL6_CS"/>
</dbReference>
<dbReference type="GO" id="GO:0019843">
    <property type="term" value="F:rRNA binding"/>
    <property type="evidence" value="ECO:0007669"/>
    <property type="project" value="UniProtKB-UniRule"/>
</dbReference>
<keyword evidence="3 4" id="KW-0687">Ribonucleoprotein</keyword>
<comment type="function">
    <text evidence="4 6">This protein binds to the 23S rRNA, and is important in its secondary structure. It is located near the subunit interface in the base of the L7/L12 stalk, and near the tRNA binding site of the peptidyltransferase center.</text>
</comment>
<dbReference type="InterPro" id="IPR000702">
    <property type="entry name" value="Ribosomal_uL6-like"/>
</dbReference>
<dbReference type="InterPro" id="IPR036789">
    <property type="entry name" value="Ribosomal_uL6-like_a/b-dom_sf"/>
</dbReference>
<dbReference type="GO" id="GO:0022625">
    <property type="term" value="C:cytosolic large ribosomal subunit"/>
    <property type="evidence" value="ECO:0007669"/>
    <property type="project" value="UniProtKB-UniRule"/>
</dbReference>
<evidence type="ECO:0000256" key="1">
    <source>
        <dbReference type="ARBA" id="ARBA00009356"/>
    </source>
</evidence>
<dbReference type="STRING" id="1802597.A2Z24_02695"/>
<evidence type="ECO:0000313" key="8">
    <source>
        <dbReference type="EMBL" id="OGY25998.1"/>
    </source>
</evidence>
<dbReference type="AlphaFoldDB" id="A0A1G1WE91"/>
<keyword evidence="4 6" id="KW-0699">rRNA-binding</keyword>
<name>A0A1G1WE91_9BACT</name>
<dbReference type="NCBIfam" id="TIGR03654">
    <property type="entry name" value="L6_bact"/>
    <property type="match status" value="1"/>
</dbReference>
<evidence type="ECO:0000256" key="5">
    <source>
        <dbReference type="RuleBase" id="RU003869"/>
    </source>
</evidence>
<evidence type="ECO:0000256" key="3">
    <source>
        <dbReference type="ARBA" id="ARBA00023274"/>
    </source>
</evidence>
<comment type="caution">
    <text evidence="8">The sequence shown here is derived from an EMBL/GenBank/DDBJ whole genome shotgun (WGS) entry which is preliminary data.</text>
</comment>
<dbReference type="PRINTS" id="PR00059">
    <property type="entry name" value="RIBOSOMALL6"/>
</dbReference>
<reference evidence="8 9" key="1">
    <citation type="journal article" date="2016" name="Nat. Commun.">
        <title>Thousands of microbial genomes shed light on interconnected biogeochemical processes in an aquifer system.</title>
        <authorList>
            <person name="Anantharaman K."/>
            <person name="Brown C.T."/>
            <person name="Hug L.A."/>
            <person name="Sharon I."/>
            <person name="Castelle C.J."/>
            <person name="Probst A.J."/>
            <person name="Thomas B.C."/>
            <person name="Singh A."/>
            <person name="Wilkins M.J."/>
            <person name="Karaoz U."/>
            <person name="Brodie E.L."/>
            <person name="Williams K.H."/>
            <person name="Hubbard S.S."/>
            <person name="Banfield J.F."/>
        </authorList>
    </citation>
    <scope>NUCLEOTIDE SEQUENCE [LARGE SCALE GENOMIC DNA]</scope>
</reference>
<dbReference type="FunFam" id="3.90.930.12:FF:000001">
    <property type="entry name" value="50S ribosomal protein L6"/>
    <property type="match status" value="1"/>
</dbReference>
<accession>A0A1G1WE91</accession>
<sequence>MSKIGRKPIFLPDDVQIETDHKLVVKGPLGELSLKLPRGVRVKLEDKKVLVEPKAEISGARPSQGLARSLIANMVEGVTKGFKKTLELSGIGFRANLTGQKLVLTVGFSHPVEIGAPEGVAFSVTENKITVSGVDKEKVGEAAAQIRNVRPPDPYKGKGIRYEGEIIRLKPGKAAKVGTGAGT</sequence>
<evidence type="ECO:0000256" key="2">
    <source>
        <dbReference type="ARBA" id="ARBA00022980"/>
    </source>
</evidence>
<gene>
    <name evidence="4" type="primary">rplF</name>
    <name evidence="8" type="ORF">A2Z24_02695</name>
</gene>
<dbReference type="SUPFAM" id="SSF56053">
    <property type="entry name" value="Ribosomal protein L6"/>
    <property type="match status" value="2"/>
</dbReference>
<evidence type="ECO:0000259" key="7">
    <source>
        <dbReference type="Pfam" id="PF00347"/>
    </source>
</evidence>
<dbReference type="Proteomes" id="UP000177588">
    <property type="component" value="Unassembled WGS sequence"/>
</dbReference>
<comment type="subunit">
    <text evidence="4">Part of the 50S ribosomal subunit.</text>
</comment>
<dbReference type="PANTHER" id="PTHR11655:SF14">
    <property type="entry name" value="LARGE RIBOSOMAL SUBUNIT PROTEIN UL6M"/>
    <property type="match status" value="1"/>
</dbReference>
<dbReference type="InterPro" id="IPR020040">
    <property type="entry name" value="Ribosomal_uL6_a/b-dom"/>
</dbReference>
<evidence type="ECO:0000256" key="6">
    <source>
        <dbReference type="RuleBase" id="RU003870"/>
    </source>
</evidence>
<dbReference type="EMBL" id="MHCT01000017">
    <property type="protein sequence ID" value="OGY25998.1"/>
    <property type="molecule type" value="Genomic_DNA"/>
</dbReference>
<proteinExistence type="inferred from homology"/>
<dbReference type="InterPro" id="IPR019906">
    <property type="entry name" value="Ribosomal_uL6_bac-type"/>
</dbReference>
<evidence type="ECO:0000256" key="4">
    <source>
        <dbReference type="HAMAP-Rule" id="MF_01365"/>
    </source>
</evidence>
<keyword evidence="2 4" id="KW-0689">Ribosomal protein</keyword>
<dbReference type="PIRSF" id="PIRSF002162">
    <property type="entry name" value="Ribosomal_L6"/>
    <property type="match status" value="1"/>
</dbReference>
<dbReference type="GO" id="GO:0003735">
    <property type="term" value="F:structural constituent of ribosome"/>
    <property type="evidence" value="ECO:0007669"/>
    <property type="project" value="UniProtKB-UniRule"/>
</dbReference>
<feature type="domain" description="Large ribosomal subunit protein uL6 alpha-beta" evidence="7">
    <location>
        <begin position="90"/>
        <end position="162"/>
    </location>
</feature>
<dbReference type="Gene3D" id="3.90.930.12">
    <property type="entry name" value="Ribosomal protein L6, alpha-beta domain"/>
    <property type="match status" value="2"/>
</dbReference>
<evidence type="ECO:0000313" key="9">
    <source>
        <dbReference type="Proteomes" id="UP000177588"/>
    </source>
</evidence>
<dbReference type="Pfam" id="PF00347">
    <property type="entry name" value="Ribosomal_L6"/>
    <property type="match status" value="2"/>
</dbReference>
<keyword evidence="4 6" id="KW-0694">RNA-binding</keyword>
<comment type="similarity">
    <text evidence="1 4 5">Belongs to the universal ribosomal protein uL6 family.</text>
</comment>
<protein>
    <recommendedName>
        <fullName evidence="4">Large ribosomal subunit protein uL6</fullName>
    </recommendedName>
</protein>
<dbReference type="PROSITE" id="PS00525">
    <property type="entry name" value="RIBOSOMAL_L6_1"/>
    <property type="match status" value="1"/>
</dbReference>
<dbReference type="PANTHER" id="PTHR11655">
    <property type="entry name" value="60S/50S RIBOSOMAL PROTEIN L6/L9"/>
    <property type="match status" value="1"/>
</dbReference>
<dbReference type="HAMAP" id="MF_01365_B">
    <property type="entry name" value="Ribosomal_uL6_B"/>
    <property type="match status" value="1"/>
</dbReference>